<evidence type="ECO:0000256" key="10">
    <source>
        <dbReference type="SAM" id="MobiDB-lite"/>
    </source>
</evidence>
<keyword evidence="14" id="KW-1185">Reference proteome</keyword>
<feature type="domain" description="Calsyntenin C-terminal" evidence="12">
    <location>
        <begin position="289"/>
        <end position="610"/>
    </location>
</feature>
<feature type="compositionally biased region" description="Acidic residues" evidence="10">
    <location>
        <begin position="654"/>
        <end position="663"/>
    </location>
</feature>
<keyword evidence="4" id="KW-0106">Calcium</keyword>
<dbReference type="InterPro" id="IPR013320">
    <property type="entry name" value="ConA-like_dom_sf"/>
</dbReference>
<proteinExistence type="predicted"/>
<evidence type="ECO:0000259" key="12">
    <source>
        <dbReference type="Pfam" id="PF19699"/>
    </source>
</evidence>
<keyword evidence="1 11" id="KW-0812">Transmembrane</keyword>
<keyword evidence="3" id="KW-0677">Repeat</keyword>
<feature type="transmembrane region" description="Helical" evidence="11">
    <location>
        <begin position="556"/>
        <end position="577"/>
    </location>
</feature>
<name>A0ABY6KMJ2_9ARAC</name>
<dbReference type="PANTHER" id="PTHR14139">
    <property type="entry name" value="CALSYNTENIN"/>
    <property type="match status" value="1"/>
</dbReference>
<dbReference type="Pfam" id="PF19699">
    <property type="entry name" value="CLSTN_C"/>
    <property type="match status" value="1"/>
</dbReference>
<dbReference type="PANTHER" id="PTHR14139:SF2">
    <property type="entry name" value="CALSYNTENIN-1"/>
    <property type="match status" value="1"/>
</dbReference>
<evidence type="ECO:0000256" key="9">
    <source>
        <dbReference type="ARBA" id="ARBA00046288"/>
    </source>
</evidence>
<evidence type="ECO:0000313" key="14">
    <source>
        <dbReference type="Proteomes" id="UP001235939"/>
    </source>
</evidence>
<keyword evidence="7 11" id="KW-0472">Membrane</keyword>
<evidence type="ECO:0000256" key="7">
    <source>
        <dbReference type="ARBA" id="ARBA00023136"/>
    </source>
</evidence>
<evidence type="ECO:0000256" key="3">
    <source>
        <dbReference type="ARBA" id="ARBA00022737"/>
    </source>
</evidence>
<keyword evidence="2" id="KW-0732">Signal</keyword>
<evidence type="ECO:0000256" key="6">
    <source>
        <dbReference type="ARBA" id="ARBA00022989"/>
    </source>
</evidence>
<feature type="region of interest" description="Disordered" evidence="10">
    <location>
        <begin position="611"/>
        <end position="663"/>
    </location>
</feature>
<protein>
    <submittedName>
        <fullName evidence="13">CLSTN2</fullName>
    </submittedName>
</protein>
<evidence type="ECO:0000256" key="11">
    <source>
        <dbReference type="SAM" id="Phobius"/>
    </source>
</evidence>
<dbReference type="InterPro" id="IPR045588">
    <property type="entry name" value="CLSTN_C"/>
</dbReference>
<dbReference type="SUPFAM" id="SSF49899">
    <property type="entry name" value="Concanavalin A-like lectins/glucanases"/>
    <property type="match status" value="1"/>
</dbReference>
<sequence length="663" mass="74626">MIIMSCYTRKLVLSLLKKELSLNEFSFINKYVYVGTGASSASVDLLPSPGVGAEWTHQLPTDDGRESDQIYEFDGATNAVVIPEATLPHNLTNTFTLAFWMKHEPSDLNATAPHRKEHILCNADDHKMNRHHYAVFVRNCRLILLLRREFYQERRTVYRPAEWRWKMSEVCDNQWHHYALNVNFPEQAVLFVDGQQFKVQSNNPEIIDDWPLHATRGVNTTLVVGACWQGKASHMSFHFRGYLAGLSVLRGQTEAPSVLACLHRCKEGLEVPADDMLEVGTELVTNADLTEASIQGSSKANVERLVSRMGYVNWREFPTPGRRAVRLLTSVTCNDGHNVRLPPAESYVMVLPPDVLTISINGTPNLAQEYEPFKQGLALFSSVSVMVNRQEDGGGSSSEQHKLDSCSVQVFPPLNPDHEYFRLPLHLLAHLGIMHRENKDGLLIYGSDSIHNYESVLREILYFNRKPAYYLNRAFKLVCSELNGRFTSNEYVQMLTVIHPRPQVSAGESPEPAAPEPVAHAQVHSQGVELGEPHLRQALDSALLDKALFKTSAGHAVTVIVVVCAGFLLFMMVLGVIRIRAAHRRTRTHDEPELAWDDSALTITVNPMEQLQQAQEASKKAAAEEEEESSDEGSSYHDESSEEEERGLTKERELEWDDSTLTF</sequence>
<evidence type="ECO:0000256" key="5">
    <source>
        <dbReference type="ARBA" id="ARBA00022889"/>
    </source>
</evidence>
<evidence type="ECO:0000256" key="8">
    <source>
        <dbReference type="ARBA" id="ARBA00023180"/>
    </source>
</evidence>
<accession>A0ABY6KMJ2</accession>
<evidence type="ECO:0000256" key="1">
    <source>
        <dbReference type="ARBA" id="ARBA00022692"/>
    </source>
</evidence>
<evidence type="ECO:0000256" key="2">
    <source>
        <dbReference type="ARBA" id="ARBA00022729"/>
    </source>
</evidence>
<dbReference type="Gene3D" id="2.60.120.200">
    <property type="match status" value="1"/>
</dbReference>
<keyword evidence="6 11" id="KW-1133">Transmembrane helix</keyword>
<evidence type="ECO:0000313" key="13">
    <source>
        <dbReference type="EMBL" id="UYV68765.1"/>
    </source>
</evidence>
<evidence type="ECO:0000256" key="4">
    <source>
        <dbReference type="ARBA" id="ARBA00022837"/>
    </source>
</evidence>
<keyword evidence="8" id="KW-0325">Glycoprotein</keyword>
<dbReference type="EMBL" id="CP092868">
    <property type="protein sequence ID" value="UYV68765.1"/>
    <property type="molecule type" value="Genomic_DNA"/>
</dbReference>
<dbReference type="Proteomes" id="UP001235939">
    <property type="component" value="Chromosome 06"/>
</dbReference>
<organism evidence="13 14">
    <name type="scientific">Cordylochernes scorpioides</name>
    <dbReference type="NCBI Taxonomy" id="51811"/>
    <lineage>
        <taxon>Eukaryota</taxon>
        <taxon>Metazoa</taxon>
        <taxon>Ecdysozoa</taxon>
        <taxon>Arthropoda</taxon>
        <taxon>Chelicerata</taxon>
        <taxon>Arachnida</taxon>
        <taxon>Pseudoscorpiones</taxon>
        <taxon>Cheliferoidea</taxon>
        <taxon>Chernetidae</taxon>
        <taxon>Cordylochernes</taxon>
    </lineage>
</organism>
<gene>
    <name evidence="13" type="ORF">LAZ67_6000733</name>
</gene>
<comment type="subcellular location">
    <subcellularLocation>
        <location evidence="9">Endomembrane system</location>
        <topology evidence="9">Single-pass type I membrane protein</topology>
    </subcellularLocation>
</comment>
<reference evidence="13 14" key="1">
    <citation type="submission" date="2022-01" db="EMBL/GenBank/DDBJ databases">
        <title>A chromosomal length assembly of Cordylochernes scorpioides.</title>
        <authorList>
            <person name="Zeh D."/>
            <person name="Zeh J."/>
        </authorList>
    </citation>
    <scope>NUCLEOTIDE SEQUENCE [LARGE SCALE GENOMIC DNA]</scope>
    <source>
        <strain evidence="13">IN4F17</strain>
        <tissue evidence="13">Whole Body</tissue>
    </source>
</reference>
<keyword evidence="5" id="KW-0130">Cell adhesion</keyword>